<name>A0A804PWB5_MAIZE</name>
<dbReference type="PANTHER" id="PTHR47680:SF2">
    <property type="entry name" value="SHEWANELLA-LIKE PROTEIN PHOSPHATASE 2"/>
    <property type="match status" value="1"/>
</dbReference>
<dbReference type="InParanoid" id="A0A804PWB5"/>
<dbReference type="InterPro" id="IPR029052">
    <property type="entry name" value="Metallo-depent_PP-like"/>
</dbReference>
<feature type="domain" description="ER membrane protein complex subunit 7 beta-sandwich" evidence="1">
    <location>
        <begin position="178"/>
        <end position="265"/>
    </location>
</feature>
<proteinExistence type="predicted"/>
<dbReference type="InterPro" id="IPR019008">
    <property type="entry name" value="Beta_sandwich_EMC7"/>
</dbReference>
<dbReference type="AlphaFoldDB" id="A0A804PWB5"/>
<dbReference type="SUPFAM" id="SSF49452">
    <property type="entry name" value="Starch-binding domain-like"/>
    <property type="match status" value="1"/>
</dbReference>
<evidence type="ECO:0000313" key="3">
    <source>
        <dbReference type="Proteomes" id="UP000007305"/>
    </source>
</evidence>
<reference evidence="2" key="2">
    <citation type="submission" date="2019-07" db="EMBL/GenBank/DDBJ databases">
        <authorList>
            <person name="Seetharam A."/>
            <person name="Woodhouse M."/>
            <person name="Cannon E."/>
        </authorList>
    </citation>
    <scope>NUCLEOTIDE SEQUENCE [LARGE SCALE GENOMIC DNA]</scope>
    <source>
        <strain evidence="2">cv. B73</strain>
    </source>
</reference>
<sequence>MRSCLTVLRPDGPISRRFMAVLPTVLVVGDSVFVHGGLLEANVEYGLERINAEVSEWIRGEGGDNARAPEYVRGWDIMVWLRRFSDGFDCDCKRLEGVLGMIPGAKRMVMGHTIQTVGINTVGRGPPPSTSPVSVGRGPPGRDDAMAQTLATAGRTLPQRGGAMVGQGTSVKGFGLATKTSNTKLILNGGQRVTFARPDGYFAFHNVPAGTHLIEVSSIGYFFSPVSIYSLIFAWNLGYIQAALTETRRVLNELVLEPLKEEQYYEVEPSDIPPFHASYFAQIALEITPNSDITF</sequence>
<dbReference type="PANTHER" id="PTHR47680">
    <property type="entry name" value="SHEWANELLA-LIKE PROTEIN PHOSPHATASE 2"/>
    <property type="match status" value="1"/>
</dbReference>
<dbReference type="GO" id="GO:0005829">
    <property type="term" value="C:cytosol"/>
    <property type="evidence" value="ECO:0000318"/>
    <property type="project" value="GO_Central"/>
</dbReference>
<dbReference type="Gene3D" id="3.60.21.10">
    <property type="match status" value="1"/>
</dbReference>
<dbReference type="SUPFAM" id="SSF56300">
    <property type="entry name" value="Metallo-dependent phosphatases"/>
    <property type="match status" value="1"/>
</dbReference>
<reference evidence="2" key="3">
    <citation type="submission" date="2021-05" db="UniProtKB">
        <authorList>
            <consortium name="EnsemblPlants"/>
        </authorList>
    </citation>
    <scope>IDENTIFICATION</scope>
    <source>
        <strain evidence="2">cv. B73</strain>
    </source>
</reference>
<protein>
    <recommendedName>
        <fullName evidence="1">ER membrane protein complex subunit 7 beta-sandwich domain-containing protein</fullName>
    </recommendedName>
</protein>
<dbReference type="Proteomes" id="UP000007305">
    <property type="component" value="Chromosome 6"/>
</dbReference>
<dbReference type="InterPro" id="IPR013784">
    <property type="entry name" value="Carb-bd-like_fold"/>
</dbReference>
<keyword evidence="3" id="KW-1185">Reference proteome</keyword>
<dbReference type="Pfam" id="PF09430">
    <property type="entry name" value="EMC7_beta-sandw"/>
    <property type="match status" value="1"/>
</dbReference>
<reference evidence="3" key="1">
    <citation type="journal article" date="2009" name="Science">
        <title>The B73 maize genome: complexity, diversity, and dynamics.</title>
        <authorList>
            <person name="Schnable P.S."/>
            <person name="Ware D."/>
            <person name="Fulton R.S."/>
            <person name="Stein J.C."/>
            <person name="Wei F."/>
            <person name="Pasternak S."/>
            <person name="Liang C."/>
            <person name="Zhang J."/>
            <person name="Fulton L."/>
            <person name="Graves T.A."/>
            <person name="Minx P."/>
            <person name="Reily A.D."/>
            <person name="Courtney L."/>
            <person name="Kruchowski S.S."/>
            <person name="Tomlinson C."/>
            <person name="Strong C."/>
            <person name="Delehaunty K."/>
            <person name="Fronick C."/>
            <person name="Courtney B."/>
            <person name="Rock S.M."/>
            <person name="Belter E."/>
            <person name="Du F."/>
            <person name="Kim K."/>
            <person name="Abbott R.M."/>
            <person name="Cotton M."/>
            <person name="Levy A."/>
            <person name="Marchetto P."/>
            <person name="Ochoa K."/>
            <person name="Jackson S.M."/>
            <person name="Gillam B."/>
            <person name="Chen W."/>
            <person name="Yan L."/>
            <person name="Higginbotham J."/>
            <person name="Cardenas M."/>
            <person name="Waligorski J."/>
            <person name="Applebaum E."/>
            <person name="Phelps L."/>
            <person name="Falcone J."/>
            <person name="Kanchi K."/>
            <person name="Thane T."/>
            <person name="Scimone A."/>
            <person name="Thane N."/>
            <person name="Henke J."/>
            <person name="Wang T."/>
            <person name="Ruppert J."/>
            <person name="Shah N."/>
            <person name="Rotter K."/>
            <person name="Hodges J."/>
            <person name="Ingenthron E."/>
            <person name="Cordes M."/>
            <person name="Kohlberg S."/>
            <person name="Sgro J."/>
            <person name="Delgado B."/>
            <person name="Mead K."/>
            <person name="Chinwalla A."/>
            <person name="Leonard S."/>
            <person name="Crouse K."/>
            <person name="Collura K."/>
            <person name="Kudrna D."/>
            <person name="Currie J."/>
            <person name="He R."/>
            <person name="Angelova A."/>
            <person name="Rajasekar S."/>
            <person name="Mueller T."/>
            <person name="Lomeli R."/>
            <person name="Scara G."/>
            <person name="Ko A."/>
            <person name="Delaney K."/>
            <person name="Wissotski M."/>
            <person name="Lopez G."/>
            <person name="Campos D."/>
            <person name="Braidotti M."/>
            <person name="Ashley E."/>
            <person name="Golser W."/>
            <person name="Kim H."/>
            <person name="Lee S."/>
            <person name="Lin J."/>
            <person name="Dujmic Z."/>
            <person name="Kim W."/>
            <person name="Talag J."/>
            <person name="Zuccolo A."/>
            <person name="Fan C."/>
            <person name="Sebastian A."/>
            <person name="Kramer M."/>
            <person name="Spiegel L."/>
            <person name="Nascimento L."/>
            <person name="Zutavern T."/>
            <person name="Miller B."/>
            <person name="Ambroise C."/>
            <person name="Muller S."/>
            <person name="Spooner W."/>
            <person name="Narechania A."/>
            <person name="Ren L."/>
            <person name="Wei S."/>
            <person name="Kumari S."/>
            <person name="Faga B."/>
            <person name="Levy M.J."/>
            <person name="McMahan L."/>
            <person name="Van Buren P."/>
            <person name="Vaughn M.W."/>
            <person name="Ying K."/>
            <person name="Yeh C.-T."/>
            <person name="Emrich S.J."/>
            <person name="Jia Y."/>
            <person name="Kalyanaraman A."/>
            <person name="Hsia A.-P."/>
            <person name="Barbazuk W.B."/>
            <person name="Baucom R.S."/>
            <person name="Brutnell T.P."/>
            <person name="Carpita N.C."/>
            <person name="Chaparro C."/>
            <person name="Chia J.-M."/>
            <person name="Deragon J.-M."/>
            <person name="Estill J.C."/>
            <person name="Fu Y."/>
            <person name="Jeddeloh J.A."/>
            <person name="Han Y."/>
            <person name="Lee H."/>
            <person name="Li P."/>
            <person name="Lisch D.R."/>
            <person name="Liu S."/>
            <person name="Liu Z."/>
            <person name="Nagel D.H."/>
            <person name="McCann M.C."/>
            <person name="SanMiguel P."/>
            <person name="Myers A.M."/>
            <person name="Nettleton D."/>
            <person name="Nguyen J."/>
            <person name="Penning B.W."/>
            <person name="Ponnala L."/>
            <person name="Schneider K.L."/>
            <person name="Schwartz D.C."/>
            <person name="Sharma A."/>
            <person name="Soderlund C."/>
            <person name="Springer N.M."/>
            <person name="Sun Q."/>
            <person name="Wang H."/>
            <person name="Waterman M."/>
            <person name="Westerman R."/>
            <person name="Wolfgruber T.K."/>
            <person name="Yang L."/>
            <person name="Yu Y."/>
            <person name="Zhang L."/>
            <person name="Zhou S."/>
            <person name="Zhu Q."/>
            <person name="Bennetzen J.L."/>
            <person name="Dawe R.K."/>
            <person name="Jiang J."/>
            <person name="Jiang N."/>
            <person name="Presting G.G."/>
            <person name="Wessler S.R."/>
            <person name="Aluru S."/>
            <person name="Martienssen R.A."/>
            <person name="Clifton S.W."/>
            <person name="McCombie W.R."/>
            <person name="Wing R.A."/>
            <person name="Wilson R.K."/>
        </authorList>
    </citation>
    <scope>NUCLEOTIDE SEQUENCE [LARGE SCALE GENOMIC DNA]</scope>
    <source>
        <strain evidence="3">cv. B73</strain>
    </source>
</reference>
<evidence type="ECO:0000259" key="1">
    <source>
        <dbReference type="Pfam" id="PF09430"/>
    </source>
</evidence>
<dbReference type="Gramene" id="Zm00001eb279560_T001">
    <property type="protein sequence ID" value="Zm00001eb279560_P001"/>
    <property type="gene ID" value="Zm00001eb279560"/>
</dbReference>
<organism evidence="2 3">
    <name type="scientific">Zea mays</name>
    <name type="common">Maize</name>
    <dbReference type="NCBI Taxonomy" id="4577"/>
    <lineage>
        <taxon>Eukaryota</taxon>
        <taxon>Viridiplantae</taxon>
        <taxon>Streptophyta</taxon>
        <taxon>Embryophyta</taxon>
        <taxon>Tracheophyta</taxon>
        <taxon>Spermatophyta</taxon>
        <taxon>Magnoliopsida</taxon>
        <taxon>Liliopsida</taxon>
        <taxon>Poales</taxon>
        <taxon>Poaceae</taxon>
        <taxon>PACMAD clade</taxon>
        <taxon>Panicoideae</taxon>
        <taxon>Andropogonodae</taxon>
        <taxon>Andropogoneae</taxon>
        <taxon>Tripsacinae</taxon>
        <taxon>Zea</taxon>
    </lineage>
</organism>
<dbReference type="GO" id="GO:0030246">
    <property type="term" value="F:carbohydrate binding"/>
    <property type="evidence" value="ECO:0007669"/>
    <property type="project" value="InterPro"/>
</dbReference>
<dbReference type="GO" id="GO:0016791">
    <property type="term" value="F:phosphatase activity"/>
    <property type="evidence" value="ECO:0000318"/>
    <property type="project" value="GO_Central"/>
</dbReference>
<accession>A0A804PWB5</accession>
<evidence type="ECO:0000313" key="2">
    <source>
        <dbReference type="EnsemblPlants" id="Zm00001eb279560_P001"/>
    </source>
</evidence>
<dbReference type="EnsemblPlants" id="Zm00001eb279560_T001">
    <property type="protein sequence ID" value="Zm00001eb279560_P001"/>
    <property type="gene ID" value="Zm00001eb279560"/>
</dbReference>